<gene>
    <name evidence="3" type="ORF">BN1723_010717</name>
</gene>
<organism evidence="3 4">
    <name type="scientific">Verticillium longisporum</name>
    <name type="common">Verticillium dahliae var. longisporum</name>
    <dbReference type="NCBI Taxonomy" id="100787"/>
    <lineage>
        <taxon>Eukaryota</taxon>
        <taxon>Fungi</taxon>
        <taxon>Dikarya</taxon>
        <taxon>Ascomycota</taxon>
        <taxon>Pezizomycotina</taxon>
        <taxon>Sordariomycetes</taxon>
        <taxon>Hypocreomycetidae</taxon>
        <taxon>Glomerellales</taxon>
        <taxon>Plectosphaerellaceae</taxon>
        <taxon>Verticillium</taxon>
    </lineage>
</organism>
<dbReference type="InterPro" id="IPR016040">
    <property type="entry name" value="NAD(P)-bd_dom"/>
</dbReference>
<proteinExistence type="inferred from homology"/>
<evidence type="ECO:0000259" key="2">
    <source>
        <dbReference type="Pfam" id="PF13460"/>
    </source>
</evidence>
<sequence>MGDACLSHPPTTLIVGGNGKTARHLTSLLTAANPAHAVYSIIRNPDQVPSLIAIGAHPIVQDLVSGTVEDFVKILERTQPDTVVWAASNPRAPVEVDHQVPSLIAIGAHPIVQDLVSGTVEDFVKILERTQPDTVVWAASNPRAPVEVDRDGAIKVIDALAQAEIPRKRYVAISSADVRDRKKPTPDWYSEADIKLSDRMWGVIEPALRAKFEADKDLRVNNRSRGIEYTIIRPGGLTEKEAEGRIRAGKVGLQGMISRADVAAVLFAAIKDEWTTGLAFDILGPGEGDLPIKEAVRGVSAKREDTFDGYY</sequence>
<dbReference type="Gene3D" id="3.40.50.720">
    <property type="entry name" value="NAD(P)-binding Rossmann-like Domain"/>
    <property type="match status" value="2"/>
</dbReference>
<dbReference type="PANTHER" id="PTHR15020">
    <property type="entry name" value="FLAVIN REDUCTASE-RELATED"/>
    <property type="match status" value="1"/>
</dbReference>
<evidence type="ECO:0000256" key="1">
    <source>
        <dbReference type="ARBA" id="ARBA00038376"/>
    </source>
</evidence>
<dbReference type="Pfam" id="PF13460">
    <property type="entry name" value="NAD_binding_10"/>
    <property type="match status" value="2"/>
</dbReference>
<feature type="domain" description="NAD(P)-binding" evidence="2">
    <location>
        <begin position="16"/>
        <end position="92"/>
    </location>
</feature>
<comment type="similarity">
    <text evidence="1">Belongs to the avfA family.</text>
</comment>
<dbReference type="AlphaFoldDB" id="A0A0G4L0P2"/>
<name>A0A0G4L0P2_VERLO</name>
<feature type="domain" description="NAD(P)-binding" evidence="2">
    <location>
        <begin position="114"/>
        <end position="272"/>
    </location>
</feature>
<reference evidence="4" key="1">
    <citation type="submission" date="2015-05" db="EMBL/GenBank/DDBJ databases">
        <authorList>
            <person name="Fogelqvist Johan"/>
        </authorList>
    </citation>
    <scope>NUCLEOTIDE SEQUENCE [LARGE SCALE GENOMIC DNA]</scope>
</reference>
<dbReference type="EMBL" id="CVQI01006113">
    <property type="protein sequence ID" value="CRK15572.1"/>
    <property type="molecule type" value="Genomic_DNA"/>
</dbReference>
<dbReference type="InterPro" id="IPR036291">
    <property type="entry name" value="NAD(P)-bd_dom_sf"/>
</dbReference>
<evidence type="ECO:0000313" key="3">
    <source>
        <dbReference type="EMBL" id="CRK15572.1"/>
    </source>
</evidence>
<protein>
    <recommendedName>
        <fullName evidence="2">NAD(P)-binding domain-containing protein</fullName>
    </recommendedName>
</protein>
<dbReference type="SUPFAM" id="SSF51735">
    <property type="entry name" value="NAD(P)-binding Rossmann-fold domains"/>
    <property type="match status" value="1"/>
</dbReference>
<dbReference type="Proteomes" id="UP000045706">
    <property type="component" value="Unassembled WGS sequence"/>
</dbReference>
<dbReference type="PANTHER" id="PTHR15020:SF50">
    <property type="entry name" value="UPF0659 PROTEIN YMR090W"/>
    <property type="match status" value="1"/>
</dbReference>
<evidence type="ECO:0000313" key="4">
    <source>
        <dbReference type="Proteomes" id="UP000045706"/>
    </source>
</evidence>
<accession>A0A0G4L0P2</accession>